<dbReference type="Pfam" id="PF16401">
    <property type="entry name" value="DUF5009"/>
    <property type="match status" value="1"/>
</dbReference>
<dbReference type="PANTHER" id="PTHR31061">
    <property type="entry name" value="LD22376P"/>
    <property type="match status" value="1"/>
</dbReference>
<feature type="transmembrane region" description="Helical" evidence="1">
    <location>
        <begin position="292"/>
        <end position="308"/>
    </location>
</feature>
<protein>
    <recommendedName>
        <fullName evidence="2">DUF5009 domain-containing protein</fullName>
    </recommendedName>
</protein>
<feature type="transmembrane region" description="Helical" evidence="1">
    <location>
        <begin position="12"/>
        <end position="33"/>
    </location>
</feature>
<sequence length="472" mass="53361">MKRALSLDVLRGLSIFGMVLSGTIPFGGALPAWMYHAQCPPPTHAFNPAVAGITWVDLVLPVFIFCMGAAIPLALNRKIEKGANGIVIGKSIVARFFSLVFFAIYIAHILPYAIGTGLVDLEVFGQQISGYDLQWLTLIGFGLMFPMFGIIRDQHEKRIWRLAGWGGAVILLLIFRWGYGQEFSLHRSNIIILLLANVYVLGALSWYFTRNNWLARSVLFIFWAAIQLTCKYTGFDQVIDSFQGTSWFFLFRMTHYSLLIIPATFVGDLLLKRLQETPEKAQKKPAIVWERLFHLGMGLLVVWLTVALFERWMIALFISLPLLLAGFWQIVKKHLPAYRSMFILAALLLLLGLLIEPVEGGIKKDHATASYMVMTSGMALCLLMFFDLVCRYWEQGGFVRLFAGAGSNPLMAYVVTTWFMFPFLKVTALIGVYNFLYPSGYPWIGALRAFILVLATMGLVYWMAKKKIVWRA</sequence>
<reference evidence="3 4" key="1">
    <citation type="submission" date="2016-10" db="EMBL/GenBank/DDBJ databases">
        <authorList>
            <person name="de Groot N.N."/>
        </authorList>
    </citation>
    <scope>NUCLEOTIDE SEQUENCE [LARGE SCALE GENOMIC DNA]</scope>
    <source>
        <strain evidence="3 4">CGMCC 1.9156</strain>
    </source>
</reference>
<keyword evidence="1" id="KW-1133">Transmembrane helix</keyword>
<feature type="transmembrane region" description="Helical" evidence="1">
    <location>
        <begin position="410"/>
        <end position="437"/>
    </location>
</feature>
<feature type="transmembrane region" description="Helical" evidence="1">
    <location>
        <begin position="159"/>
        <end position="178"/>
    </location>
</feature>
<dbReference type="EMBL" id="FONW01000001">
    <property type="protein sequence ID" value="SFE74293.1"/>
    <property type="molecule type" value="Genomic_DNA"/>
</dbReference>
<evidence type="ECO:0000256" key="1">
    <source>
        <dbReference type="SAM" id="Phobius"/>
    </source>
</evidence>
<feature type="transmembrane region" description="Helical" evidence="1">
    <location>
        <begin position="53"/>
        <end position="75"/>
    </location>
</feature>
<keyword evidence="1" id="KW-0472">Membrane</keyword>
<feature type="transmembrane region" description="Helical" evidence="1">
    <location>
        <begin position="367"/>
        <end position="389"/>
    </location>
</feature>
<feature type="transmembrane region" description="Helical" evidence="1">
    <location>
        <begin position="443"/>
        <end position="464"/>
    </location>
</feature>
<feature type="transmembrane region" description="Helical" evidence="1">
    <location>
        <begin position="314"/>
        <end position="331"/>
    </location>
</feature>
<feature type="transmembrane region" description="Helical" evidence="1">
    <location>
        <begin position="134"/>
        <end position="152"/>
    </location>
</feature>
<dbReference type="PANTHER" id="PTHR31061:SF24">
    <property type="entry name" value="LD22376P"/>
    <property type="match status" value="1"/>
</dbReference>
<organism evidence="3 4">
    <name type="scientific">Sunxiuqinia elliptica</name>
    <dbReference type="NCBI Taxonomy" id="655355"/>
    <lineage>
        <taxon>Bacteria</taxon>
        <taxon>Pseudomonadati</taxon>
        <taxon>Bacteroidota</taxon>
        <taxon>Bacteroidia</taxon>
        <taxon>Marinilabiliales</taxon>
        <taxon>Prolixibacteraceae</taxon>
        <taxon>Sunxiuqinia</taxon>
    </lineage>
</organism>
<proteinExistence type="predicted"/>
<dbReference type="RefSeq" id="WP_093918597.1">
    <property type="nucleotide sequence ID" value="NZ_FONW01000001.1"/>
</dbReference>
<feature type="transmembrane region" description="Helical" evidence="1">
    <location>
        <begin position="96"/>
        <end position="114"/>
    </location>
</feature>
<gene>
    <name evidence="3" type="ORF">SAMN05216283_101899</name>
</gene>
<dbReference type="AlphaFoldDB" id="A0A1I2D2K9"/>
<feature type="transmembrane region" description="Helical" evidence="1">
    <location>
        <begin position="338"/>
        <end position="355"/>
    </location>
</feature>
<evidence type="ECO:0000259" key="2">
    <source>
        <dbReference type="Pfam" id="PF16401"/>
    </source>
</evidence>
<name>A0A1I2D2K9_9BACT</name>
<evidence type="ECO:0000313" key="4">
    <source>
        <dbReference type="Proteomes" id="UP000198964"/>
    </source>
</evidence>
<feature type="transmembrane region" description="Helical" evidence="1">
    <location>
        <begin position="190"/>
        <end position="208"/>
    </location>
</feature>
<dbReference type="STRING" id="655355.SAMN05216283_101899"/>
<keyword evidence="1" id="KW-0812">Transmembrane</keyword>
<dbReference type="InterPro" id="IPR032176">
    <property type="entry name" value="DUF5009"/>
</dbReference>
<accession>A0A1I2D2K9</accession>
<keyword evidence="4" id="KW-1185">Reference proteome</keyword>
<feature type="transmembrane region" description="Helical" evidence="1">
    <location>
        <begin position="213"/>
        <end position="235"/>
    </location>
</feature>
<feature type="transmembrane region" description="Helical" evidence="1">
    <location>
        <begin position="247"/>
        <end position="271"/>
    </location>
</feature>
<feature type="domain" description="DUF5009" evidence="2">
    <location>
        <begin position="3"/>
        <end position="269"/>
    </location>
</feature>
<evidence type="ECO:0000313" key="3">
    <source>
        <dbReference type="EMBL" id="SFE74293.1"/>
    </source>
</evidence>
<dbReference type="Proteomes" id="UP000198964">
    <property type="component" value="Unassembled WGS sequence"/>
</dbReference>